<feature type="domain" description="RNA polymerase sigma-70 region 2" evidence="5">
    <location>
        <begin position="21"/>
        <end position="86"/>
    </location>
</feature>
<dbReference type="InterPro" id="IPR014284">
    <property type="entry name" value="RNA_pol_sigma-70_dom"/>
</dbReference>
<evidence type="ECO:0000256" key="1">
    <source>
        <dbReference type="ARBA" id="ARBA00010641"/>
    </source>
</evidence>
<dbReference type="Proteomes" id="UP001595816">
    <property type="component" value="Unassembled WGS sequence"/>
</dbReference>
<evidence type="ECO:0000256" key="3">
    <source>
        <dbReference type="ARBA" id="ARBA00023082"/>
    </source>
</evidence>
<keyword evidence="2" id="KW-0805">Transcription regulation</keyword>
<protein>
    <submittedName>
        <fullName evidence="7">RNA polymerase sigma factor</fullName>
    </submittedName>
</protein>
<dbReference type="InterPro" id="IPR013325">
    <property type="entry name" value="RNA_pol_sigma_r2"/>
</dbReference>
<accession>A0ABV8LMV9</accession>
<evidence type="ECO:0000313" key="8">
    <source>
        <dbReference type="Proteomes" id="UP001595816"/>
    </source>
</evidence>
<dbReference type="PANTHER" id="PTHR43133:SF46">
    <property type="entry name" value="RNA POLYMERASE SIGMA-70 FACTOR ECF SUBFAMILY"/>
    <property type="match status" value="1"/>
</dbReference>
<dbReference type="InterPro" id="IPR036388">
    <property type="entry name" value="WH-like_DNA-bd_sf"/>
</dbReference>
<dbReference type="Gene3D" id="1.10.10.10">
    <property type="entry name" value="Winged helix-like DNA-binding domain superfamily/Winged helix DNA-binding domain"/>
    <property type="match status" value="1"/>
</dbReference>
<dbReference type="NCBIfam" id="TIGR02937">
    <property type="entry name" value="sigma70-ECF"/>
    <property type="match status" value="1"/>
</dbReference>
<dbReference type="Pfam" id="PF04542">
    <property type="entry name" value="Sigma70_r2"/>
    <property type="match status" value="1"/>
</dbReference>
<dbReference type="InterPro" id="IPR013324">
    <property type="entry name" value="RNA_pol_sigma_r3/r4-like"/>
</dbReference>
<keyword evidence="8" id="KW-1185">Reference proteome</keyword>
<comment type="similarity">
    <text evidence="1">Belongs to the sigma-70 factor family. ECF subfamily.</text>
</comment>
<evidence type="ECO:0000259" key="5">
    <source>
        <dbReference type="Pfam" id="PF04542"/>
    </source>
</evidence>
<dbReference type="InterPro" id="IPR007627">
    <property type="entry name" value="RNA_pol_sigma70_r2"/>
</dbReference>
<evidence type="ECO:0000256" key="4">
    <source>
        <dbReference type="ARBA" id="ARBA00023163"/>
    </source>
</evidence>
<keyword evidence="3" id="KW-0731">Sigma factor</keyword>
<keyword evidence="4" id="KW-0804">Transcription</keyword>
<dbReference type="InterPro" id="IPR039425">
    <property type="entry name" value="RNA_pol_sigma-70-like"/>
</dbReference>
<dbReference type="SUPFAM" id="SSF88946">
    <property type="entry name" value="Sigma2 domain of RNA polymerase sigma factors"/>
    <property type="match status" value="1"/>
</dbReference>
<proteinExistence type="inferred from homology"/>
<evidence type="ECO:0000256" key="2">
    <source>
        <dbReference type="ARBA" id="ARBA00023015"/>
    </source>
</evidence>
<name>A0ABV8LMV9_9ACTN</name>
<dbReference type="RefSeq" id="WP_253763336.1">
    <property type="nucleotide sequence ID" value="NZ_JAMZDZ010000001.1"/>
</dbReference>
<dbReference type="Pfam" id="PF08281">
    <property type="entry name" value="Sigma70_r4_2"/>
    <property type="match status" value="1"/>
</dbReference>
<dbReference type="InterPro" id="IPR013249">
    <property type="entry name" value="RNA_pol_sigma70_r4_t2"/>
</dbReference>
<sequence>MDDDELITAMARGDDVALRQLFARHAPWLAARLRAVLPAADVEDVLQETFLAVWRGAGAYRGDGVGGWIWGIGRRQAALWLRRRGRADTLPIDALPDDVAPADDPAESAVTKAQLIDVLDALGPAGSPHRETWRLMYVEDRSVAEVAELTGVPAGTVKSRAHQARRMIRAAMRREGPLPEGGL</sequence>
<feature type="domain" description="RNA polymerase sigma factor 70 region 4 type 2" evidence="6">
    <location>
        <begin position="135"/>
        <end position="167"/>
    </location>
</feature>
<dbReference type="EMBL" id="JBHSAY010000008">
    <property type="protein sequence ID" value="MFC4131781.1"/>
    <property type="molecule type" value="Genomic_DNA"/>
</dbReference>
<comment type="caution">
    <text evidence="7">The sequence shown here is derived from an EMBL/GenBank/DDBJ whole genome shotgun (WGS) entry which is preliminary data.</text>
</comment>
<dbReference type="Gene3D" id="1.10.1740.10">
    <property type="match status" value="1"/>
</dbReference>
<evidence type="ECO:0000259" key="6">
    <source>
        <dbReference type="Pfam" id="PF08281"/>
    </source>
</evidence>
<organism evidence="7 8">
    <name type="scientific">Hamadaea flava</name>
    <dbReference type="NCBI Taxonomy" id="1742688"/>
    <lineage>
        <taxon>Bacteria</taxon>
        <taxon>Bacillati</taxon>
        <taxon>Actinomycetota</taxon>
        <taxon>Actinomycetes</taxon>
        <taxon>Micromonosporales</taxon>
        <taxon>Micromonosporaceae</taxon>
        <taxon>Hamadaea</taxon>
    </lineage>
</organism>
<gene>
    <name evidence="7" type="ORF">ACFOZ4_14325</name>
</gene>
<dbReference type="PANTHER" id="PTHR43133">
    <property type="entry name" value="RNA POLYMERASE ECF-TYPE SIGMA FACTO"/>
    <property type="match status" value="1"/>
</dbReference>
<evidence type="ECO:0000313" key="7">
    <source>
        <dbReference type="EMBL" id="MFC4131781.1"/>
    </source>
</evidence>
<dbReference type="SUPFAM" id="SSF88659">
    <property type="entry name" value="Sigma3 and sigma4 domains of RNA polymerase sigma factors"/>
    <property type="match status" value="1"/>
</dbReference>
<reference evidence="8" key="1">
    <citation type="journal article" date="2019" name="Int. J. Syst. Evol. Microbiol.">
        <title>The Global Catalogue of Microorganisms (GCM) 10K type strain sequencing project: providing services to taxonomists for standard genome sequencing and annotation.</title>
        <authorList>
            <consortium name="The Broad Institute Genomics Platform"/>
            <consortium name="The Broad Institute Genome Sequencing Center for Infectious Disease"/>
            <person name="Wu L."/>
            <person name="Ma J."/>
        </authorList>
    </citation>
    <scope>NUCLEOTIDE SEQUENCE [LARGE SCALE GENOMIC DNA]</scope>
    <source>
        <strain evidence="8">CGMCC 4.7289</strain>
    </source>
</reference>